<keyword evidence="4" id="KW-1185">Reference proteome</keyword>
<dbReference type="RefSeq" id="WP_020887978.1">
    <property type="nucleotide sequence ID" value="NZ_ATHI01000031.1"/>
</dbReference>
<dbReference type="Pfam" id="PF13439">
    <property type="entry name" value="Glyco_transf_4"/>
    <property type="match status" value="1"/>
</dbReference>
<dbReference type="EMBL" id="ATHI01000031">
    <property type="protein sequence ID" value="EPR30559.1"/>
    <property type="molecule type" value="Genomic_DNA"/>
</dbReference>
<name>S7U9C6_9BACT</name>
<dbReference type="STRING" id="1121439.dsat_1281"/>
<gene>
    <name evidence="3" type="ORF">dsat_1281</name>
</gene>
<dbReference type="GO" id="GO:0016757">
    <property type="term" value="F:glycosyltransferase activity"/>
    <property type="evidence" value="ECO:0007669"/>
    <property type="project" value="InterPro"/>
</dbReference>
<dbReference type="eggNOG" id="COG0438">
    <property type="taxonomic scope" value="Bacteria"/>
</dbReference>
<dbReference type="SUPFAM" id="SSF53756">
    <property type="entry name" value="UDP-Glycosyltransferase/glycogen phosphorylase"/>
    <property type="match status" value="1"/>
</dbReference>
<dbReference type="InterPro" id="IPR001296">
    <property type="entry name" value="Glyco_trans_1"/>
</dbReference>
<sequence length="382" mass="41232">MKGMRIAHLIATNFYGGPERQIVMHAKRIEREGCLPLVISFQEKGRDNELLAAAAKAGVPVAALGARAPFHPGAVAELAGILRERRVNILATHGYKANVVGRLAAWFAGIPEIAVSRGWTGENARVRLYEKLDRLFLRLADRVVAVSDGQREKVLACGVHADKVSVIHNGIDLTTYPGPAAHGIRAELGIAADAVFVVSAGRLSPEKNHAGLIEAAGLVFEKRDDVRFAVFGEGFLRPELEHAIEQAGISDRFFLPGFRPDVRALLHEADIFVLPSHTEGLPNVILEAFACRKPVVATAVGGTPEVVRQGRDGWLVSPGDMPGLAEAVVALAASPERRREMGESGYEHVRTRFDYASQTARYLEMYADLAAANGHGVRGARA</sequence>
<reference evidence="3 4" key="1">
    <citation type="journal article" date="2013" name="Genome Announc.">
        <title>Draft genome sequences for three mercury-methylating, sulfate-reducing bacteria.</title>
        <authorList>
            <person name="Brown S.D."/>
            <person name="Hurt R.A.Jr."/>
            <person name="Gilmour C.C."/>
            <person name="Elias D.A."/>
        </authorList>
    </citation>
    <scope>NUCLEOTIDE SEQUENCE [LARGE SCALE GENOMIC DNA]</scope>
    <source>
        <strain evidence="3 4">DSM 16529</strain>
    </source>
</reference>
<accession>S7U9C6</accession>
<dbReference type="InterPro" id="IPR028098">
    <property type="entry name" value="Glyco_trans_4-like_N"/>
</dbReference>
<dbReference type="Proteomes" id="UP000014975">
    <property type="component" value="Unassembled WGS sequence"/>
</dbReference>
<dbReference type="AlphaFoldDB" id="S7U9C6"/>
<dbReference type="PANTHER" id="PTHR12526">
    <property type="entry name" value="GLYCOSYLTRANSFERASE"/>
    <property type="match status" value="1"/>
</dbReference>
<proteinExistence type="predicted"/>
<comment type="caution">
    <text evidence="3">The sequence shown here is derived from an EMBL/GenBank/DDBJ whole genome shotgun (WGS) entry which is preliminary data.</text>
</comment>
<dbReference type="PANTHER" id="PTHR12526:SF630">
    <property type="entry name" value="GLYCOSYLTRANSFERASE"/>
    <property type="match status" value="1"/>
</dbReference>
<keyword evidence="3" id="KW-0808">Transferase</keyword>
<protein>
    <submittedName>
        <fullName evidence="3">Glycosyl transferase group 1</fullName>
    </submittedName>
</protein>
<organism evidence="3 4">
    <name type="scientific">Alkalidesulfovibrio alkalitolerans DSM 16529</name>
    <dbReference type="NCBI Taxonomy" id="1121439"/>
    <lineage>
        <taxon>Bacteria</taxon>
        <taxon>Pseudomonadati</taxon>
        <taxon>Thermodesulfobacteriota</taxon>
        <taxon>Desulfovibrionia</taxon>
        <taxon>Desulfovibrionales</taxon>
        <taxon>Desulfovibrionaceae</taxon>
        <taxon>Alkalidesulfovibrio</taxon>
    </lineage>
</organism>
<dbReference type="Pfam" id="PF00534">
    <property type="entry name" value="Glycos_transf_1"/>
    <property type="match status" value="1"/>
</dbReference>
<feature type="domain" description="Glycosyl transferase family 1" evidence="1">
    <location>
        <begin position="184"/>
        <end position="347"/>
    </location>
</feature>
<evidence type="ECO:0000259" key="1">
    <source>
        <dbReference type="Pfam" id="PF00534"/>
    </source>
</evidence>
<dbReference type="OrthoDB" id="9803091at2"/>
<dbReference type="PATRIC" id="fig|1121439.3.peg.2666"/>
<evidence type="ECO:0000313" key="4">
    <source>
        <dbReference type="Proteomes" id="UP000014975"/>
    </source>
</evidence>
<dbReference type="Gene3D" id="3.40.50.2000">
    <property type="entry name" value="Glycogen Phosphorylase B"/>
    <property type="match status" value="2"/>
</dbReference>
<feature type="domain" description="Glycosyltransferase subfamily 4-like N-terminal" evidence="2">
    <location>
        <begin position="15"/>
        <end position="174"/>
    </location>
</feature>
<evidence type="ECO:0000313" key="3">
    <source>
        <dbReference type="EMBL" id="EPR30559.1"/>
    </source>
</evidence>
<evidence type="ECO:0000259" key="2">
    <source>
        <dbReference type="Pfam" id="PF13439"/>
    </source>
</evidence>